<sequence length="701" mass="81354">MKKNSNLLAHRNNPICVRVLAGKQSMQLARVRDWWDVRRNVHRGIREGTLLKGRVYLKMLKTLKKLKKLPSATFAISRYLKHKVKSRNRTRLTTQKVRQIKADCNHQGLRVHVNEVYGPKALVTRAVKAHGEQRARLQAMSPEERRRLEALVQQQTGNSTFDSMDYGNDSADFDNILNGTHPIDISHAGGEFEDLAREIYGDLWTPKSSSKQTRRVDHRTRRDRIQRRVDAFDQQMFELTDTYLKWSHQRAQHGFWGFLEVHRNQHSHVDPNSGSWNVQVVDIFYALELYRVARLRNPHFYIQAYVKSICDLHGTVFHRYLSRQFSISFDLYLQLRTCVDSLVNAIIHRNSPDWCLRNACPCCTYELQNEPAMTFRLLYAMDGNDSLKRVSRRLLGADRDYLGPSIELPMTQWVCNDQYLSHEYVNEWANPAQHNEDSNMDDEKTKRSWGVYDETGVFVAMCRHGFCLLIADMVQSGELAKYPLSVVAKLLDAFGTDLGSGYDIGCLGLEDLETCEPSTLRYASVFHCQQLIAMYFEHNNEYEVYPSLGTFLHNNYKQALNILSDDEINLKKLMQDIHILDESVFERWLQEERDYLHGLRSEPEHETLQMEYWQKLVNLTASQNNLDSARSIWASATPASASFSMADAAATHRMETARRHTLELFEKDLTTVQELENKLNIVHRMLDVWSPKEDISVLSIC</sequence>
<evidence type="ECO:0000313" key="2">
    <source>
        <dbReference type="Proteomes" id="UP000714275"/>
    </source>
</evidence>
<protein>
    <recommendedName>
        <fullName evidence="3">CxC1-like cysteine cluster associated with KDZ transposases domain-containing protein</fullName>
    </recommendedName>
</protein>
<comment type="caution">
    <text evidence="1">The sequence shown here is derived from an EMBL/GenBank/DDBJ whole genome shotgun (WGS) entry which is preliminary data.</text>
</comment>
<gene>
    <name evidence="1" type="ORF">EV702DRAFT_1045562</name>
</gene>
<dbReference type="OrthoDB" id="3246730at2759"/>
<accession>A0A9P6ZV08</accession>
<dbReference type="Pfam" id="PF18758">
    <property type="entry name" value="KDZ"/>
    <property type="match status" value="1"/>
</dbReference>
<dbReference type="InterPro" id="IPR040521">
    <property type="entry name" value="KDZ"/>
</dbReference>
<dbReference type="Proteomes" id="UP000714275">
    <property type="component" value="Unassembled WGS sequence"/>
</dbReference>
<proteinExistence type="predicted"/>
<name>A0A9P6ZV08_9AGAM</name>
<organism evidence="1 2">
    <name type="scientific">Suillus placidus</name>
    <dbReference type="NCBI Taxonomy" id="48579"/>
    <lineage>
        <taxon>Eukaryota</taxon>
        <taxon>Fungi</taxon>
        <taxon>Dikarya</taxon>
        <taxon>Basidiomycota</taxon>
        <taxon>Agaricomycotina</taxon>
        <taxon>Agaricomycetes</taxon>
        <taxon>Agaricomycetidae</taxon>
        <taxon>Boletales</taxon>
        <taxon>Suillineae</taxon>
        <taxon>Suillaceae</taxon>
        <taxon>Suillus</taxon>
    </lineage>
</organism>
<evidence type="ECO:0000313" key="1">
    <source>
        <dbReference type="EMBL" id="KAG1777172.1"/>
    </source>
</evidence>
<keyword evidence="2" id="KW-1185">Reference proteome</keyword>
<dbReference type="AlphaFoldDB" id="A0A9P6ZV08"/>
<dbReference type="PANTHER" id="PTHR33096">
    <property type="entry name" value="CXC2 DOMAIN-CONTAINING PROTEIN"/>
    <property type="match status" value="1"/>
</dbReference>
<dbReference type="EMBL" id="JABBWD010000022">
    <property type="protein sequence ID" value="KAG1777172.1"/>
    <property type="molecule type" value="Genomic_DNA"/>
</dbReference>
<evidence type="ECO:0008006" key="3">
    <source>
        <dbReference type="Google" id="ProtNLM"/>
    </source>
</evidence>
<dbReference type="PANTHER" id="PTHR33096:SF1">
    <property type="entry name" value="CXC1-LIKE CYSTEINE CLUSTER ASSOCIATED WITH KDZ TRANSPOSASES DOMAIN-CONTAINING PROTEIN"/>
    <property type="match status" value="1"/>
</dbReference>
<reference evidence="1" key="1">
    <citation type="journal article" date="2020" name="New Phytol.">
        <title>Comparative genomics reveals dynamic genome evolution in host specialist ectomycorrhizal fungi.</title>
        <authorList>
            <person name="Lofgren L.A."/>
            <person name="Nguyen N.H."/>
            <person name="Vilgalys R."/>
            <person name="Ruytinx J."/>
            <person name="Liao H.L."/>
            <person name="Branco S."/>
            <person name="Kuo A."/>
            <person name="LaButti K."/>
            <person name="Lipzen A."/>
            <person name="Andreopoulos W."/>
            <person name="Pangilinan J."/>
            <person name="Riley R."/>
            <person name="Hundley H."/>
            <person name="Na H."/>
            <person name="Barry K."/>
            <person name="Grigoriev I.V."/>
            <person name="Stajich J.E."/>
            <person name="Kennedy P.G."/>
        </authorList>
    </citation>
    <scope>NUCLEOTIDE SEQUENCE</scope>
    <source>
        <strain evidence="1">DOB743</strain>
    </source>
</reference>